<comment type="caution">
    <text evidence="1">The sequence shown here is derived from an EMBL/GenBank/DDBJ whole genome shotgun (WGS) entry which is preliminary data.</text>
</comment>
<evidence type="ECO:0000313" key="2">
    <source>
        <dbReference type="Proteomes" id="UP000578531"/>
    </source>
</evidence>
<dbReference type="RefSeq" id="XP_037163074.1">
    <property type="nucleotide sequence ID" value="XM_037310114.1"/>
</dbReference>
<reference evidence="1 2" key="1">
    <citation type="journal article" date="2020" name="Genomics">
        <title>Complete, high-quality genomes from long-read metagenomic sequencing of two wolf lichen thalli reveals enigmatic genome architecture.</title>
        <authorList>
            <person name="McKenzie S.K."/>
            <person name="Walston R.F."/>
            <person name="Allen J.L."/>
        </authorList>
    </citation>
    <scope>NUCLEOTIDE SEQUENCE [LARGE SCALE GENOMIC DNA]</scope>
    <source>
        <strain evidence="1">WasteWater2</strain>
    </source>
</reference>
<name>A0A8H6L308_9LECA</name>
<accession>A0A8H6L308</accession>
<keyword evidence="2" id="KW-1185">Reference proteome</keyword>
<gene>
    <name evidence="1" type="ORF">HO173_008214</name>
</gene>
<dbReference type="GeneID" id="59289870"/>
<organism evidence="1 2">
    <name type="scientific">Letharia columbiana</name>
    <dbReference type="NCBI Taxonomy" id="112416"/>
    <lineage>
        <taxon>Eukaryota</taxon>
        <taxon>Fungi</taxon>
        <taxon>Dikarya</taxon>
        <taxon>Ascomycota</taxon>
        <taxon>Pezizomycotina</taxon>
        <taxon>Lecanoromycetes</taxon>
        <taxon>OSLEUM clade</taxon>
        <taxon>Lecanoromycetidae</taxon>
        <taxon>Lecanorales</taxon>
        <taxon>Lecanorineae</taxon>
        <taxon>Parmeliaceae</taxon>
        <taxon>Letharia</taxon>
    </lineage>
</organism>
<evidence type="ECO:0000313" key="1">
    <source>
        <dbReference type="EMBL" id="KAF6233657.1"/>
    </source>
</evidence>
<dbReference type="Proteomes" id="UP000578531">
    <property type="component" value="Unassembled WGS sequence"/>
</dbReference>
<dbReference type="AlphaFoldDB" id="A0A8H6L308"/>
<sequence length="65" mass="7221">MSITSQNALIGTPHVITTMRFLYDESFREIKGDIDAPANEAHAIGEVRRDRAGSEGFTKLFGMCF</sequence>
<protein>
    <submittedName>
        <fullName evidence="1">Uncharacterized protein</fullName>
    </submittedName>
</protein>
<proteinExistence type="predicted"/>
<dbReference type="EMBL" id="JACCJC010000035">
    <property type="protein sequence ID" value="KAF6233657.1"/>
    <property type="molecule type" value="Genomic_DNA"/>
</dbReference>